<dbReference type="SMART" id="SM00060">
    <property type="entry name" value="FN3"/>
    <property type="match status" value="2"/>
</dbReference>
<evidence type="ECO:0000256" key="1">
    <source>
        <dbReference type="ARBA" id="ARBA00022737"/>
    </source>
</evidence>
<dbReference type="EMBL" id="OU893335">
    <property type="protein sequence ID" value="CAG9792263.1"/>
    <property type="molecule type" value="Genomic_DNA"/>
</dbReference>
<dbReference type="SUPFAM" id="SSF49265">
    <property type="entry name" value="Fibronectin type III"/>
    <property type="match status" value="2"/>
</dbReference>
<protein>
    <recommendedName>
        <fullName evidence="2">Fibronectin type-III domain-containing protein</fullName>
    </recommendedName>
</protein>
<organism evidence="3 4">
    <name type="scientific">Diatraea saccharalis</name>
    <name type="common">sugarcane borer</name>
    <dbReference type="NCBI Taxonomy" id="40085"/>
    <lineage>
        <taxon>Eukaryota</taxon>
        <taxon>Metazoa</taxon>
        <taxon>Ecdysozoa</taxon>
        <taxon>Arthropoda</taxon>
        <taxon>Hexapoda</taxon>
        <taxon>Insecta</taxon>
        <taxon>Pterygota</taxon>
        <taxon>Neoptera</taxon>
        <taxon>Endopterygota</taxon>
        <taxon>Lepidoptera</taxon>
        <taxon>Glossata</taxon>
        <taxon>Ditrysia</taxon>
        <taxon>Pyraloidea</taxon>
        <taxon>Crambidae</taxon>
        <taxon>Crambinae</taxon>
        <taxon>Diatraea</taxon>
    </lineage>
</organism>
<sequence length="379" mass="41426">MDFSHKNVQDLKEKVSCEIRELPSMMWKGSIVQAKASCVQRAAALTLGFFVFIWSCRLGQCADLVIEIPGSGVGGGGADGGVYRLDYRPPHGSPAPNHTVPARASTINFQGLPGTKYHFMLYYSNATFADLLTWNQTIITAPEPPTNLTVTLGRNKQATIAWSPPAHGDYTGFRFKVIPLTERSEGGARNITVEGAGNWTHTLRDLSPGATYQLHAFTLLHDKESAAYASRNFTTTVIVCCVCVVNVLGGWSAGPNTPGKFIVWFRNETTLLVLWQPPYPPGAYTHYKVSIVPPDARDSEQYVEKEGEPPGPAQAAFKGLVPGRAYNISVQTVSEPEISAPTTAQYRTVPLRPRNVTVSSATRTETAFTVTWLPPLEER</sequence>
<reference evidence="3" key="1">
    <citation type="submission" date="2021-12" db="EMBL/GenBank/DDBJ databases">
        <authorList>
            <person name="King R."/>
        </authorList>
    </citation>
    <scope>NUCLEOTIDE SEQUENCE</scope>
</reference>
<evidence type="ECO:0000313" key="4">
    <source>
        <dbReference type="Proteomes" id="UP001153714"/>
    </source>
</evidence>
<evidence type="ECO:0000313" key="3">
    <source>
        <dbReference type="EMBL" id="CAG9792263.1"/>
    </source>
</evidence>
<gene>
    <name evidence="3" type="ORF">DIATSA_LOCUS9811</name>
</gene>
<reference evidence="3" key="2">
    <citation type="submission" date="2022-10" db="EMBL/GenBank/DDBJ databases">
        <authorList>
            <consortium name="ENA_rothamsted_submissions"/>
            <consortium name="culmorum"/>
            <person name="King R."/>
        </authorList>
    </citation>
    <scope>NUCLEOTIDE SEQUENCE</scope>
</reference>
<dbReference type="AlphaFoldDB" id="A0A9N9WGP2"/>
<accession>A0A9N9WGP2</accession>
<feature type="domain" description="Fibronectin type-III" evidence="2">
    <location>
        <begin position="257"/>
        <end position="352"/>
    </location>
</feature>
<dbReference type="Pfam" id="PF00041">
    <property type="entry name" value="fn3"/>
    <property type="match status" value="2"/>
</dbReference>
<dbReference type="InterPro" id="IPR036116">
    <property type="entry name" value="FN3_sf"/>
</dbReference>
<feature type="domain" description="Fibronectin type-III" evidence="2">
    <location>
        <begin position="144"/>
        <end position="238"/>
    </location>
</feature>
<keyword evidence="4" id="KW-1185">Reference proteome</keyword>
<dbReference type="PANTHER" id="PTHR46708:SF2">
    <property type="entry name" value="FIBRONECTIN TYPE-III DOMAIN-CONTAINING PROTEIN"/>
    <property type="match status" value="1"/>
</dbReference>
<dbReference type="Proteomes" id="UP001153714">
    <property type="component" value="Chromosome 4"/>
</dbReference>
<name>A0A9N9WGP2_9NEOP</name>
<dbReference type="OrthoDB" id="8609993at2759"/>
<dbReference type="FunFam" id="2.60.40.10:FF:000823">
    <property type="entry name" value="Tyrosine-protein phosphatase 10D"/>
    <property type="match status" value="1"/>
</dbReference>
<dbReference type="InterPro" id="IPR003961">
    <property type="entry name" value="FN3_dom"/>
</dbReference>
<dbReference type="PROSITE" id="PS50853">
    <property type="entry name" value="FN3"/>
    <property type="match status" value="2"/>
</dbReference>
<evidence type="ECO:0000259" key="2">
    <source>
        <dbReference type="PROSITE" id="PS50853"/>
    </source>
</evidence>
<dbReference type="InterPro" id="IPR013783">
    <property type="entry name" value="Ig-like_fold"/>
</dbReference>
<dbReference type="Gene3D" id="2.60.40.10">
    <property type="entry name" value="Immunoglobulins"/>
    <property type="match status" value="2"/>
</dbReference>
<dbReference type="CDD" id="cd00063">
    <property type="entry name" value="FN3"/>
    <property type="match status" value="2"/>
</dbReference>
<proteinExistence type="predicted"/>
<dbReference type="InterPro" id="IPR050991">
    <property type="entry name" value="ECM_Regulatory_Proteins"/>
</dbReference>
<keyword evidence="1" id="KW-0677">Repeat</keyword>
<dbReference type="PANTHER" id="PTHR46708">
    <property type="entry name" value="TENASCIN"/>
    <property type="match status" value="1"/>
</dbReference>